<dbReference type="STRING" id="44252.DJ90_5967"/>
<feature type="transmembrane region" description="Helical" evidence="1">
    <location>
        <begin position="12"/>
        <end position="34"/>
    </location>
</feature>
<proteinExistence type="predicted"/>
<dbReference type="Proteomes" id="UP000029278">
    <property type="component" value="Unassembled WGS sequence"/>
</dbReference>
<comment type="caution">
    <text evidence="2">The sequence shown here is derived from an EMBL/GenBank/DDBJ whole genome shotgun (WGS) entry which is preliminary data.</text>
</comment>
<reference evidence="2 3" key="1">
    <citation type="submission" date="2014-04" db="EMBL/GenBank/DDBJ databases">
        <authorList>
            <person name="Bishop-Lilly K.A."/>
            <person name="Broomall S.M."/>
            <person name="Chain P.S."/>
            <person name="Chertkov O."/>
            <person name="Coyne S.R."/>
            <person name="Daligault H.E."/>
            <person name="Davenport K.W."/>
            <person name="Erkkila T."/>
            <person name="Frey K.G."/>
            <person name="Gibbons H.S."/>
            <person name="Gu W."/>
            <person name="Jaissle J."/>
            <person name="Johnson S.L."/>
            <person name="Koroleva G.I."/>
            <person name="Ladner J.T."/>
            <person name="Lo C.-C."/>
            <person name="Minogue T.D."/>
            <person name="Munk C."/>
            <person name="Palacios G.F."/>
            <person name="Redden C.L."/>
            <person name="Rosenzweig C.N."/>
            <person name="Scholz M.B."/>
            <person name="Teshima H."/>
            <person name="Xu Y."/>
        </authorList>
    </citation>
    <scope>NUCLEOTIDE SEQUENCE [LARGE SCALE GENOMIC DNA]</scope>
    <source>
        <strain evidence="2 3">8244</strain>
    </source>
</reference>
<dbReference type="EMBL" id="JMQA01000046">
    <property type="protein sequence ID" value="KFM94706.1"/>
    <property type="molecule type" value="Genomic_DNA"/>
</dbReference>
<keyword evidence="1" id="KW-0812">Transmembrane</keyword>
<protein>
    <submittedName>
        <fullName evidence="2">Uncharacterized protein</fullName>
    </submittedName>
</protein>
<sequence>MDRKLVWNRISQLPLAMSGIIFGTAVNGIGLSIFNDSISIPNCEMPLLP</sequence>
<evidence type="ECO:0000256" key="1">
    <source>
        <dbReference type="SAM" id="Phobius"/>
    </source>
</evidence>
<evidence type="ECO:0000313" key="3">
    <source>
        <dbReference type="Proteomes" id="UP000029278"/>
    </source>
</evidence>
<keyword evidence="3" id="KW-1185">Reference proteome</keyword>
<evidence type="ECO:0000313" key="2">
    <source>
        <dbReference type="EMBL" id="KFM94706.1"/>
    </source>
</evidence>
<organism evidence="2 3">
    <name type="scientific">Paenibacillus macerans</name>
    <name type="common">Bacillus macerans</name>
    <dbReference type="NCBI Taxonomy" id="44252"/>
    <lineage>
        <taxon>Bacteria</taxon>
        <taxon>Bacillati</taxon>
        <taxon>Bacillota</taxon>
        <taxon>Bacilli</taxon>
        <taxon>Bacillales</taxon>
        <taxon>Paenibacillaceae</taxon>
        <taxon>Paenibacillus</taxon>
    </lineage>
</organism>
<accession>A0A090Y951</accession>
<keyword evidence="1" id="KW-1133">Transmembrane helix</keyword>
<dbReference type="AlphaFoldDB" id="A0A090Y951"/>
<dbReference type="HOGENOM" id="CLU_3138546_0_0_9"/>
<keyword evidence="1" id="KW-0472">Membrane</keyword>
<name>A0A090Y951_PAEMA</name>
<gene>
    <name evidence="2" type="ORF">DJ90_5967</name>
</gene>